<dbReference type="Proteomes" id="UP001180487">
    <property type="component" value="Unassembled WGS sequence"/>
</dbReference>
<reference evidence="7 8" key="1">
    <citation type="submission" date="2023-07" db="EMBL/GenBank/DDBJ databases">
        <title>Sorghum-associated microbial communities from plants grown in Nebraska, USA.</title>
        <authorList>
            <person name="Schachtman D."/>
        </authorList>
    </citation>
    <scope>NUCLEOTIDE SEQUENCE [LARGE SCALE GENOMIC DNA]</scope>
    <source>
        <strain evidence="7 8">BE313</strain>
    </source>
</reference>
<evidence type="ECO:0000256" key="5">
    <source>
        <dbReference type="SAM" id="MobiDB-lite"/>
    </source>
</evidence>
<dbReference type="EMBL" id="JAVDXT010000004">
    <property type="protein sequence ID" value="MDR7379081.1"/>
    <property type="molecule type" value="Genomic_DNA"/>
</dbReference>
<keyword evidence="8" id="KW-1185">Reference proteome</keyword>
<evidence type="ECO:0000259" key="6">
    <source>
        <dbReference type="SMART" id="SM00528"/>
    </source>
</evidence>
<dbReference type="Gene3D" id="4.10.430.30">
    <property type="match status" value="1"/>
</dbReference>
<evidence type="ECO:0000256" key="4">
    <source>
        <dbReference type="ARBA" id="ARBA00023125"/>
    </source>
</evidence>
<evidence type="ECO:0000256" key="1">
    <source>
        <dbReference type="ARBA" id="ARBA00004453"/>
    </source>
</evidence>
<dbReference type="PANTHER" id="PTHR38097">
    <property type="match status" value="1"/>
</dbReference>
<protein>
    <submittedName>
        <fullName evidence="7">DNA-binding protein H-NS</fullName>
    </submittedName>
</protein>
<dbReference type="SUPFAM" id="SSF81273">
    <property type="entry name" value="H-NS histone-like proteins"/>
    <property type="match status" value="1"/>
</dbReference>
<evidence type="ECO:0000256" key="2">
    <source>
        <dbReference type="ARBA" id="ARBA00010610"/>
    </source>
</evidence>
<evidence type="ECO:0000256" key="3">
    <source>
        <dbReference type="ARBA" id="ARBA00022490"/>
    </source>
</evidence>
<evidence type="ECO:0000313" key="7">
    <source>
        <dbReference type="EMBL" id="MDR7379081.1"/>
    </source>
</evidence>
<dbReference type="Pfam" id="PF00816">
    <property type="entry name" value="Histone_HNS"/>
    <property type="match status" value="1"/>
</dbReference>
<organism evidence="7 8">
    <name type="scientific">Rhodoferax ferrireducens</name>
    <dbReference type="NCBI Taxonomy" id="192843"/>
    <lineage>
        <taxon>Bacteria</taxon>
        <taxon>Pseudomonadati</taxon>
        <taxon>Pseudomonadota</taxon>
        <taxon>Betaproteobacteria</taxon>
        <taxon>Burkholderiales</taxon>
        <taxon>Comamonadaceae</taxon>
        <taxon>Rhodoferax</taxon>
    </lineage>
</organism>
<dbReference type="PANTHER" id="PTHR38097:SF2">
    <property type="entry name" value="DNA-BINDING PROTEIN STPA"/>
    <property type="match status" value="1"/>
</dbReference>
<evidence type="ECO:0000313" key="8">
    <source>
        <dbReference type="Proteomes" id="UP001180487"/>
    </source>
</evidence>
<feature type="region of interest" description="Disordered" evidence="5">
    <location>
        <begin position="70"/>
        <end position="96"/>
    </location>
</feature>
<dbReference type="RefSeq" id="WP_116607361.1">
    <property type="nucleotide sequence ID" value="NZ_JAVDXT010000004.1"/>
</dbReference>
<accession>A0ABU2CCM4</accession>
<comment type="similarity">
    <text evidence="2">Belongs to the histone-like protein H-NS family.</text>
</comment>
<sequence length="96" mass="10746">MSSYKELLQQRELLEQQISEARQRENADAIEKVKALVADFGLTAEDIFSTGGKAKVKSVAKVAPKFRNPVTGDTWTGRGKPPKWIQGQERDQFLIA</sequence>
<dbReference type="SMART" id="SM00528">
    <property type="entry name" value="HNS"/>
    <property type="match status" value="1"/>
</dbReference>
<comment type="subcellular location">
    <subcellularLocation>
        <location evidence="1">Cytoplasm</location>
        <location evidence="1">Nucleoid</location>
    </subcellularLocation>
</comment>
<proteinExistence type="inferred from homology"/>
<comment type="caution">
    <text evidence="7">The sequence shown here is derived from an EMBL/GenBank/DDBJ whole genome shotgun (WGS) entry which is preliminary data.</text>
</comment>
<dbReference type="GO" id="GO:0003677">
    <property type="term" value="F:DNA binding"/>
    <property type="evidence" value="ECO:0007669"/>
    <property type="project" value="UniProtKB-KW"/>
</dbReference>
<dbReference type="InterPro" id="IPR027444">
    <property type="entry name" value="H-NS_C_dom"/>
</dbReference>
<feature type="domain" description="DNA-binding protein H-NS-like C-terminal" evidence="6">
    <location>
        <begin position="55"/>
        <end position="95"/>
    </location>
</feature>
<keyword evidence="3" id="KW-0963">Cytoplasm</keyword>
<name>A0ABU2CCM4_9BURK</name>
<keyword evidence="4 7" id="KW-0238">DNA-binding</keyword>
<gene>
    <name evidence="7" type="ORF">J2X19_003775</name>
</gene>